<feature type="active site" evidence="6">
    <location>
        <position position="346"/>
    </location>
</feature>
<comment type="pathway">
    <text evidence="1">Carbohydrate metabolism; tricarboxylic acid cycle; isocitrate from oxaloacetate: step 1/2.</text>
</comment>
<comment type="catalytic activity">
    <reaction evidence="4">
        <text>oxaloacetate + acetyl-CoA + H2O = citrate + CoA + H(+)</text>
        <dbReference type="Rhea" id="RHEA:16845"/>
        <dbReference type="ChEBI" id="CHEBI:15377"/>
        <dbReference type="ChEBI" id="CHEBI:15378"/>
        <dbReference type="ChEBI" id="CHEBI:16452"/>
        <dbReference type="ChEBI" id="CHEBI:16947"/>
        <dbReference type="ChEBI" id="CHEBI:57287"/>
        <dbReference type="ChEBI" id="CHEBI:57288"/>
        <dbReference type="EC" id="2.3.3.16"/>
    </reaction>
</comment>
<evidence type="ECO:0000256" key="6">
    <source>
        <dbReference type="PIRSR" id="PIRSR001369-1"/>
    </source>
</evidence>
<dbReference type="Proteomes" id="UP000265509">
    <property type="component" value="Unassembled WGS sequence"/>
</dbReference>
<sequence length="408" mass="44932">MPYSLISKINSTNRRRQYTVKNYQMQGAPSMSDTQSVFSYDLAGVVVGETAISDVQGDCGLLSYRGIDINDLVGTPFLHVAWLVVFGEWPDEQEKSNLKSFMCRHARLSHGEQDLLGQVPRELHPMLMLQGMIPLLQMPAEDTLGRGLDAEQGLFIAAKISALIAAHYRLGQNKVILHPTAGKLRHENFLAMFHGKAPTAEQVRMLDAAQILQMEHSFNAGTFAGRVCASTLAPIQSAISASIGTLFGKLHGGADQAALEMAMEIGSPENAEAYVSDCLANKVKIMGMGHREYRTVDPRARILKPMAVELCQDAESKNLLATLVAVEEACQREFGERGKEIWANVEFYKGAVFHSLGIPSHYFTAMFAMARVYGYIAHFLEFRQDNRLIRPRAAYVGKPPVAADQSAA</sequence>
<dbReference type="SUPFAM" id="SSF48256">
    <property type="entry name" value="Citrate synthase"/>
    <property type="match status" value="1"/>
</dbReference>
<comment type="caution">
    <text evidence="7">The sequence shown here is derived from an EMBL/GenBank/DDBJ whole genome shotgun (WGS) entry which is preliminary data.</text>
</comment>
<dbReference type="InterPro" id="IPR016143">
    <property type="entry name" value="Citrate_synth-like_sm_a-sub"/>
</dbReference>
<protein>
    <recommendedName>
        <fullName evidence="5">Citrate synthase</fullName>
    </recommendedName>
</protein>
<dbReference type="Gene3D" id="1.10.580.10">
    <property type="entry name" value="Citrate Synthase, domain 1"/>
    <property type="match status" value="1"/>
</dbReference>
<dbReference type="EMBL" id="QRAN01000002">
    <property type="protein sequence ID" value="RLQ23375.1"/>
    <property type="molecule type" value="Genomic_DNA"/>
</dbReference>
<dbReference type="UniPathway" id="UPA00223">
    <property type="reaction ID" value="UER00717"/>
</dbReference>
<dbReference type="InterPro" id="IPR036969">
    <property type="entry name" value="Citrate_synthase_sf"/>
</dbReference>
<dbReference type="InterPro" id="IPR016142">
    <property type="entry name" value="Citrate_synth-like_lrg_a-sub"/>
</dbReference>
<organism evidence="7 8">
    <name type="scientific">Seongchinamella sediminis</name>
    <dbReference type="NCBI Taxonomy" id="2283635"/>
    <lineage>
        <taxon>Bacteria</taxon>
        <taxon>Pseudomonadati</taxon>
        <taxon>Pseudomonadota</taxon>
        <taxon>Gammaproteobacteria</taxon>
        <taxon>Cellvibrionales</taxon>
        <taxon>Halieaceae</taxon>
        <taxon>Seongchinamella</taxon>
    </lineage>
</organism>
<accession>A0A3L7E395</accession>
<dbReference type="PANTHER" id="PTHR11739">
    <property type="entry name" value="CITRATE SYNTHASE"/>
    <property type="match status" value="1"/>
</dbReference>
<comment type="similarity">
    <text evidence="2 5">Belongs to the citrate synthase family.</text>
</comment>
<dbReference type="AlphaFoldDB" id="A0A3L7E395"/>
<dbReference type="Pfam" id="PF00285">
    <property type="entry name" value="Citrate_synt"/>
    <property type="match status" value="1"/>
</dbReference>
<dbReference type="PANTHER" id="PTHR11739:SF4">
    <property type="entry name" value="CITRATE SYNTHASE, PEROXISOMAL"/>
    <property type="match status" value="1"/>
</dbReference>
<keyword evidence="3 5" id="KW-0808">Transferase</keyword>
<dbReference type="PIRSF" id="PIRSF001369">
    <property type="entry name" value="Citrate_synth"/>
    <property type="match status" value="1"/>
</dbReference>
<dbReference type="InterPro" id="IPR024176">
    <property type="entry name" value="Citrate_synthase_bac-typ"/>
</dbReference>
<keyword evidence="8" id="KW-1185">Reference proteome</keyword>
<evidence type="ECO:0000256" key="2">
    <source>
        <dbReference type="ARBA" id="ARBA00010566"/>
    </source>
</evidence>
<evidence type="ECO:0000256" key="4">
    <source>
        <dbReference type="ARBA" id="ARBA00049288"/>
    </source>
</evidence>
<dbReference type="GO" id="GO:0006099">
    <property type="term" value="P:tricarboxylic acid cycle"/>
    <property type="evidence" value="ECO:0007669"/>
    <property type="project" value="UniProtKB-UniPathway"/>
</dbReference>
<evidence type="ECO:0000313" key="8">
    <source>
        <dbReference type="Proteomes" id="UP000265509"/>
    </source>
</evidence>
<dbReference type="InterPro" id="IPR002020">
    <property type="entry name" value="Citrate_synthase"/>
</dbReference>
<evidence type="ECO:0000256" key="3">
    <source>
        <dbReference type="ARBA" id="ARBA00022679"/>
    </source>
</evidence>
<dbReference type="GO" id="GO:0005829">
    <property type="term" value="C:cytosol"/>
    <property type="evidence" value="ECO:0007669"/>
    <property type="project" value="TreeGrafter"/>
</dbReference>
<dbReference type="GO" id="GO:0036440">
    <property type="term" value="F:citrate synthase activity"/>
    <property type="evidence" value="ECO:0007669"/>
    <property type="project" value="UniProtKB-EC"/>
</dbReference>
<dbReference type="GO" id="GO:0005975">
    <property type="term" value="P:carbohydrate metabolic process"/>
    <property type="evidence" value="ECO:0007669"/>
    <property type="project" value="TreeGrafter"/>
</dbReference>
<evidence type="ECO:0000256" key="5">
    <source>
        <dbReference type="PIRNR" id="PIRNR001369"/>
    </source>
</evidence>
<dbReference type="OrthoDB" id="9800864at2"/>
<name>A0A3L7E395_9GAMM</name>
<dbReference type="Gene3D" id="1.10.230.10">
    <property type="entry name" value="Cytochrome P450-Terp, domain 2"/>
    <property type="match status" value="1"/>
</dbReference>
<reference evidence="7 8" key="1">
    <citation type="submission" date="2018-07" db="EMBL/GenBank/DDBJ databases">
        <title>Halioglobus sp. genome submission.</title>
        <authorList>
            <person name="Ye M.-Q."/>
            <person name="Du Z.-J."/>
        </authorList>
    </citation>
    <scope>NUCLEOTIDE SEQUENCE [LARGE SCALE GENOMIC DNA]</scope>
    <source>
        <strain evidence="7 8">U0301</strain>
    </source>
</reference>
<feature type="active site" evidence="6">
    <location>
        <position position="290"/>
    </location>
</feature>
<evidence type="ECO:0000256" key="1">
    <source>
        <dbReference type="ARBA" id="ARBA00004751"/>
    </source>
</evidence>
<gene>
    <name evidence="7" type="ORF">DWB85_02140</name>
</gene>
<dbReference type="PRINTS" id="PR00143">
    <property type="entry name" value="CITRTSNTHASE"/>
</dbReference>
<proteinExistence type="inferred from homology"/>
<evidence type="ECO:0000313" key="7">
    <source>
        <dbReference type="EMBL" id="RLQ23375.1"/>
    </source>
</evidence>